<gene>
    <name evidence="1" type="ORF">CCS01_18715</name>
</gene>
<organism evidence="1 2">
    <name type="scientific">Rhodopila globiformis</name>
    <name type="common">Rhodopseudomonas globiformis</name>
    <dbReference type="NCBI Taxonomy" id="1071"/>
    <lineage>
        <taxon>Bacteria</taxon>
        <taxon>Pseudomonadati</taxon>
        <taxon>Pseudomonadota</taxon>
        <taxon>Alphaproteobacteria</taxon>
        <taxon>Acetobacterales</taxon>
        <taxon>Acetobacteraceae</taxon>
        <taxon>Rhodopila</taxon>
    </lineage>
</organism>
<comment type="caution">
    <text evidence="1">The sequence shown here is derived from an EMBL/GenBank/DDBJ whole genome shotgun (WGS) entry which is preliminary data.</text>
</comment>
<protein>
    <submittedName>
        <fullName evidence="1">Uncharacterized protein</fullName>
    </submittedName>
</protein>
<name>A0A2S6N7S1_RHOGL</name>
<keyword evidence="2" id="KW-1185">Reference proteome</keyword>
<sequence length="87" mass="9587">MPDEIIDRGMASMVQTEARRTWQVVGWIVSADDPGHPGKFVARLLCGRPSPYVLLGDTLTELRAQLPAGLSRQPVEPEGAVELWYAL</sequence>
<accession>A0A2S6N7S1</accession>
<reference evidence="1 2" key="1">
    <citation type="journal article" date="2018" name="Arch. Microbiol.">
        <title>New insights into the metabolic potential of the phototrophic purple bacterium Rhodopila globiformis DSM 161(T) from its draft genome sequence and evidence for a vanadium-dependent nitrogenase.</title>
        <authorList>
            <person name="Imhoff J.F."/>
            <person name="Rahn T."/>
            <person name="Kunzel S."/>
            <person name="Neulinger S.C."/>
        </authorList>
    </citation>
    <scope>NUCLEOTIDE SEQUENCE [LARGE SCALE GENOMIC DNA]</scope>
    <source>
        <strain evidence="1 2">DSM 161</strain>
    </source>
</reference>
<dbReference type="OrthoDB" id="342342at2"/>
<proteinExistence type="predicted"/>
<evidence type="ECO:0000313" key="1">
    <source>
        <dbReference type="EMBL" id="PPQ30651.1"/>
    </source>
</evidence>
<dbReference type="RefSeq" id="WP_104520343.1">
    <property type="nucleotide sequence ID" value="NZ_NHRY01000206.1"/>
</dbReference>
<dbReference type="Proteomes" id="UP000239724">
    <property type="component" value="Unassembled WGS sequence"/>
</dbReference>
<dbReference type="AlphaFoldDB" id="A0A2S6N7S1"/>
<evidence type="ECO:0000313" key="2">
    <source>
        <dbReference type="Proteomes" id="UP000239724"/>
    </source>
</evidence>
<dbReference type="EMBL" id="NHRY01000206">
    <property type="protein sequence ID" value="PPQ30651.1"/>
    <property type="molecule type" value="Genomic_DNA"/>
</dbReference>